<feature type="signal peptide" evidence="2">
    <location>
        <begin position="1"/>
        <end position="22"/>
    </location>
</feature>
<evidence type="ECO:0000313" key="4">
    <source>
        <dbReference type="Proteomes" id="UP000811255"/>
    </source>
</evidence>
<evidence type="ECO:0000313" key="3">
    <source>
        <dbReference type="EMBL" id="MBT2133304.1"/>
    </source>
</evidence>
<dbReference type="EMBL" id="JAHFVK010000001">
    <property type="protein sequence ID" value="MBT2133304.1"/>
    <property type="molecule type" value="Genomic_DNA"/>
</dbReference>
<name>A0ABS5W0S5_9SPHN</name>
<gene>
    <name evidence="3" type="ORF">KK137_03060</name>
</gene>
<dbReference type="RefSeq" id="WP_214534570.1">
    <property type="nucleotide sequence ID" value="NZ_JAHFVK010000001.1"/>
</dbReference>
<keyword evidence="1" id="KW-0812">Transmembrane</keyword>
<dbReference type="Proteomes" id="UP000811255">
    <property type="component" value="Unassembled WGS sequence"/>
</dbReference>
<keyword evidence="1" id="KW-0472">Membrane</keyword>
<evidence type="ECO:0000256" key="1">
    <source>
        <dbReference type="SAM" id="Phobius"/>
    </source>
</evidence>
<feature type="chain" id="PRO_5045403429" evidence="2">
    <location>
        <begin position="23"/>
        <end position="72"/>
    </location>
</feature>
<sequence>MLRRTLIAALVSALIVSGTADARPQRMPAAVSEATDKLDSTSMWIIAASVVGLFLLILLLSESEEDLIPVSP</sequence>
<keyword evidence="2" id="KW-0732">Signal</keyword>
<evidence type="ECO:0000256" key="2">
    <source>
        <dbReference type="SAM" id="SignalP"/>
    </source>
</evidence>
<comment type="caution">
    <text evidence="3">The sequence shown here is derived from an EMBL/GenBank/DDBJ whole genome shotgun (WGS) entry which is preliminary data.</text>
</comment>
<protein>
    <submittedName>
        <fullName evidence="3">Uncharacterized protein</fullName>
    </submittedName>
</protein>
<proteinExistence type="predicted"/>
<keyword evidence="4" id="KW-1185">Reference proteome</keyword>
<reference evidence="3 4" key="1">
    <citation type="submission" date="2021-05" db="EMBL/GenBank/DDBJ databases">
        <title>Croceibacterium sp. LX-88 genome sequence.</title>
        <authorList>
            <person name="Luo X."/>
        </authorList>
    </citation>
    <scope>NUCLEOTIDE SEQUENCE [LARGE SCALE GENOMIC DNA]</scope>
    <source>
        <strain evidence="3 4">LX-88</strain>
    </source>
</reference>
<organism evidence="3 4">
    <name type="scientific">Croceibacterium selenioxidans</name>
    <dbReference type="NCBI Taxonomy" id="2838833"/>
    <lineage>
        <taxon>Bacteria</taxon>
        <taxon>Pseudomonadati</taxon>
        <taxon>Pseudomonadota</taxon>
        <taxon>Alphaproteobacteria</taxon>
        <taxon>Sphingomonadales</taxon>
        <taxon>Erythrobacteraceae</taxon>
        <taxon>Croceibacterium</taxon>
    </lineage>
</organism>
<accession>A0ABS5W0S5</accession>
<feature type="transmembrane region" description="Helical" evidence="1">
    <location>
        <begin position="41"/>
        <end position="60"/>
    </location>
</feature>
<keyword evidence="1" id="KW-1133">Transmembrane helix</keyword>